<evidence type="ECO:0000256" key="3">
    <source>
        <dbReference type="ARBA" id="ARBA00012291"/>
    </source>
</evidence>
<comment type="catalytic activity">
    <reaction evidence="9">
        <text>UTP + L-glutamine + ATP + H2O = CTP + L-glutamate + ADP + phosphate + 2 H(+)</text>
        <dbReference type="Rhea" id="RHEA:26426"/>
        <dbReference type="ChEBI" id="CHEBI:15377"/>
        <dbReference type="ChEBI" id="CHEBI:15378"/>
        <dbReference type="ChEBI" id="CHEBI:29985"/>
        <dbReference type="ChEBI" id="CHEBI:30616"/>
        <dbReference type="ChEBI" id="CHEBI:37563"/>
        <dbReference type="ChEBI" id="CHEBI:43474"/>
        <dbReference type="ChEBI" id="CHEBI:46398"/>
        <dbReference type="ChEBI" id="CHEBI:58359"/>
        <dbReference type="ChEBI" id="CHEBI:456216"/>
        <dbReference type="EC" id="6.3.4.2"/>
    </reaction>
</comment>
<keyword evidence="11" id="KW-0328">Glycosyltransferase</keyword>
<accession>K1TM82</accession>
<dbReference type="InterPro" id="IPR004468">
    <property type="entry name" value="CTP_synthase"/>
</dbReference>
<proteinExistence type="inferred from homology"/>
<feature type="domain" description="Glutamine amidotransferase" evidence="10">
    <location>
        <begin position="4"/>
        <end position="36"/>
    </location>
</feature>
<evidence type="ECO:0000256" key="2">
    <source>
        <dbReference type="ARBA" id="ARBA00007533"/>
    </source>
</evidence>
<keyword evidence="6" id="KW-0067">ATP-binding</keyword>
<evidence type="ECO:0000259" key="10">
    <source>
        <dbReference type="Pfam" id="PF00117"/>
    </source>
</evidence>
<evidence type="ECO:0000256" key="9">
    <source>
        <dbReference type="ARBA" id="ARBA00047781"/>
    </source>
</evidence>
<dbReference type="PANTHER" id="PTHR11550:SF0">
    <property type="entry name" value="CTP SYNTHASE-RELATED"/>
    <property type="match status" value="1"/>
</dbReference>
<evidence type="ECO:0000256" key="7">
    <source>
        <dbReference type="ARBA" id="ARBA00022962"/>
    </source>
</evidence>
<keyword evidence="5" id="KW-0547">Nucleotide-binding</keyword>
<dbReference type="GO" id="GO:0019856">
    <property type="term" value="P:pyrimidine nucleobase biosynthetic process"/>
    <property type="evidence" value="ECO:0007669"/>
    <property type="project" value="TreeGrafter"/>
</dbReference>
<evidence type="ECO:0000256" key="1">
    <source>
        <dbReference type="ARBA" id="ARBA00005171"/>
    </source>
</evidence>
<keyword evidence="4" id="KW-0436">Ligase</keyword>
<dbReference type="EC" id="6.3.4.2" evidence="3"/>
<dbReference type="InterPro" id="IPR029062">
    <property type="entry name" value="Class_I_gatase-like"/>
</dbReference>
<sequence length="42" mass="5022">RDCRNKNHPYFIAVQFHPEFKSRPDRPQPLFVGLVKATKNRI</sequence>
<comment type="pathway">
    <text evidence="1">Pyrimidine metabolism; CTP biosynthesis via de novo pathway; CTP from UDP: step 2/2.</text>
</comment>
<dbReference type="GO" id="GO:0016757">
    <property type="term" value="F:glycosyltransferase activity"/>
    <property type="evidence" value="ECO:0007669"/>
    <property type="project" value="UniProtKB-KW"/>
</dbReference>
<comment type="similarity">
    <text evidence="2">Belongs to the CTP synthase family.</text>
</comment>
<dbReference type="PANTHER" id="PTHR11550">
    <property type="entry name" value="CTP SYNTHASE"/>
    <property type="match status" value="1"/>
</dbReference>
<keyword evidence="11" id="KW-0808">Transferase</keyword>
<dbReference type="GO" id="GO:0042802">
    <property type="term" value="F:identical protein binding"/>
    <property type="evidence" value="ECO:0007669"/>
    <property type="project" value="TreeGrafter"/>
</dbReference>
<comment type="caution">
    <text evidence="11">The sequence shown here is derived from an EMBL/GenBank/DDBJ whole genome shotgun (WGS) entry which is preliminary data.</text>
</comment>
<dbReference type="GO" id="GO:0005524">
    <property type="term" value="F:ATP binding"/>
    <property type="evidence" value="ECO:0007669"/>
    <property type="project" value="UniProtKB-KW"/>
</dbReference>
<keyword evidence="7 11" id="KW-0315">Glutamine amidotransferase</keyword>
<protein>
    <recommendedName>
        <fullName evidence="3">CTP synthase (glutamine hydrolyzing)</fullName>
        <ecNumber evidence="3">6.3.4.2</ecNumber>
    </recommendedName>
</protein>
<evidence type="ECO:0000256" key="6">
    <source>
        <dbReference type="ARBA" id="ARBA00022840"/>
    </source>
</evidence>
<dbReference type="InterPro" id="IPR017926">
    <property type="entry name" value="GATASE"/>
</dbReference>
<evidence type="ECO:0000256" key="8">
    <source>
        <dbReference type="ARBA" id="ARBA00022975"/>
    </source>
</evidence>
<reference evidence="11" key="1">
    <citation type="journal article" date="2013" name="Environ. Microbiol.">
        <title>Microbiota from the distal guts of lean and obese adolescents exhibit partial functional redundancy besides clear differences in community structure.</title>
        <authorList>
            <person name="Ferrer M."/>
            <person name="Ruiz A."/>
            <person name="Lanza F."/>
            <person name="Haange S.B."/>
            <person name="Oberbach A."/>
            <person name="Till H."/>
            <person name="Bargiela R."/>
            <person name="Campoy C."/>
            <person name="Segura M.T."/>
            <person name="Richter M."/>
            <person name="von Bergen M."/>
            <person name="Seifert J."/>
            <person name="Suarez A."/>
        </authorList>
    </citation>
    <scope>NUCLEOTIDE SEQUENCE</scope>
</reference>
<dbReference type="GO" id="GO:0006241">
    <property type="term" value="P:CTP biosynthetic process"/>
    <property type="evidence" value="ECO:0007669"/>
    <property type="project" value="TreeGrafter"/>
</dbReference>
<dbReference type="GO" id="GO:0003883">
    <property type="term" value="F:CTP synthase activity"/>
    <property type="evidence" value="ECO:0007669"/>
    <property type="project" value="UniProtKB-EC"/>
</dbReference>
<dbReference type="EMBL" id="AJWZ01006205">
    <property type="protein sequence ID" value="EKC60446.1"/>
    <property type="molecule type" value="Genomic_DNA"/>
</dbReference>
<gene>
    <name evidence="11" type="ORF">OBE_08974</name>
</gene>
<evidence type="ECO:0000313" key="11">
    <source>
        <dbReference type="EMBL" id="EKC60446.1"/>
    </source>
</evidence>
<dbReference type="AlphaFoldDB" id="K1TM82"/>
<dbReference type="PROSITE" id="PS51273">
    <property type="entry name" value="GATASE_TYPE_1"/>
    <property type="match status" value="1"/>
</dbReference>
<name>K1TM82_9ZZZZ</name>
<feature type="non-terminal residue" evidence="11">
    <location>
        <position position="1"/>
    </location>
</feature>
<evidence type="ECO:0000256" key="5">
    <source>
        <dbReference type="ARBA" id="ARBA00022741"/>
    </source>
</evidence>
<organism evidence="11">
    <name type="scientific">human gut metagenome</name>
    <dbReference type="NCBI Taxonomy" id="408170"/>
    <lineage>
        <taxon>unclassified sequences</taxon>
        <taxon>metagenomes</taxon>
        <taxon>organismal metagenomes</taxon>
    </lineage>
</organism>
<dbReference type="Gene3D" id="3.40.50.880">
    <property type="match status" value="1"/>
</dbReference>
<evidence type="ECO:0000256" key="4">
    <source>
        <dbReference type="ARBA" id="ARBA00022598"/>
    </source>
</evidence>
<dbReference type="Pfam" id="PF00117">
    <property type="entry name" value="GATase"/>
    <property type="match status" value="1"/>
</dbReference>
<dbReference type="SUPFAM" id="SSF52317">
    <property type="entry name" value="Class I glutamine amidotransferase-like"/>
    <property type="match status" value="1"/>
</dbReference>
<keyword evidence="8" id="KW-0665">Pyrimidine biosynthesis</keyword>